<gene>
    <name evidence="8" type="ORF">BEN30_14605</name>
</gene>
<dbReference type="InterPro" id="IPR000014">
    <property type="entry name" value="PAS"/>
</dbReference>
<organism evidence="8 9">
    <name type="scientific">Magnetovibrio blakemorei</name>
    <dbReference type="NCBI Taxonomy" id="28181"/>
    <lineage>
        <taxon>Bacteria</taxon>
        <taxon>Pseudomonadati</taxon>
        <taxon>Pseudomonadota</taxon>
        <taxon>Alphaproteobacteria</taxon>
        <taxon>Rhodospirillales</taxon>
        <taxon>Magnetovibrionaceae</taxon>
        <taxon>Magnetovibrio</taxon>
    </lineage>
</organism>
<dbReference type="AlphaFoldDB" id="A0A1E5Q594"/>
<evidence type="ECO:0000256" key="1">
    <source>
        <dbReference type="ARBA" id="ARBA00000085"/>
    </source>
</evidence>
<dbReference type="OrthoDB" id="226486at2"/>
<name>A0A1E5Q594_9PROT</name>
<dbReference type="SUPFAM" id="SSF47384">
    <property type="entry name" value="Homodimeric domain of signal transducing histidine kinase"/>
    <property type="match status" value="1"/>
</dbReference>
<dbReference type="STRING" id="28181.BEN30_14605"/>
<dbReference type="SMART" id="SM00091">
    <property type="entry name" value="PAS"/>
    <property type="match status" value="1"/>
</dbReference>
<comment type="caution">
    <text evidence="8">The sequence shown here is derived from an EMBL/GenBank/DDBJ whole genome shotgun (WGS) entry which is preliminary data.</text>
</comment>
<accession>A0A1E5Q594</accession>
<dbReference type="InterPro" id="IPR003594">
    <property type="entry name" value="HATPase_dom"/>
</dbReference>
<keyword evidence="3" id="KW-0597">Phosphoprotein</keyword>
<evidence type="ECO:0000259" key="7">
    <source>
        <dbReference type="PROSITE" id="PS50112"/>
    </source>
</evidence>
<dbReference type="InterPro" id="IPR035965">
    <property type="entry name" value="PAS-like_dom_sf"/>
</dbReference>
<dbReference type="PROSITE" id="PS50109">
    <property type="entry name" value="HIS_KIN"/>
    <property type="match status" value="1"/>
</dbReference>
<dbReference type="SUPFAM" id="SSF55874">
    <property type="entry name" value="ATPase domain of HSP90 chaperone/DNA topoisomerase II/histidine kinase"/>
    <property type="match status" value="1"/>
</dbReference>
<dbReference type="CDD" id="cd00082">
    <property type="entry name" value="HisKA"/>
    <property type="match status" value="1"/>
</dbReference>
<dbReference type="PROSITE" id="PS50112">
    <property type="entry name" value="PAS"/>
    <property type="match status" value="1"/>
</dbReference>
<dbReference type="CDD" id="cd00130">
    <property type="entry name" value="PAS"/>
    <property type="match status" value="1"/>
</dbReference>
<dbReference type="SMART" id="SM00387">
    <property type="entry name" value="HATPase_c"/>
    <property type="match status" value="1"/>
</dbReference>
<dbReference type="Pfam" id="PF02518">
    <property type="entry name" value="HATPase_c"/>
    <property type="match status" value="1"/>
</dbReference>
<evidence type="ECO:0000256" key="4">
    <source>
        <dbReference type="SAM" id="Coils"/>
    </source>
</evidence>
<dbReference type="EC" id="2.7.13.3" evidence="2"/>
<comment type="catalytic activity">
    <reaction evidence="1">
        <text>ATP + protein L-histidine = ADP + protein N-phospho-L-histidine.</text>
        <dbReference type="EC" id="2.7.13.3"/>
    </reaction>
</comment>
<evidence type="ECO:0000313" key="8">
    <source>
        <dbReference type="EMBL" id="OEJ65346.1"/>
    </source>
</evidence>
<dbReference type="SUPFAM" id="SSF55785">
    <property type="entry name" value="PYP-like sensor domain (PAS domain)"/>
    <property type="match status" value="1"/>
</dbReference>
<reference evidence="9" key="1">
    <citation type="submission" date="2016-07" db="EMBL/GenBank/DDBJ databases">
        <authorList>
            <person name="Florea S."/>
            <person name="Webb J.S."/>
            <person name="Jaromczyk J."/>
            <person name="Schardl C.L."/>
        </authorList>
    </citation>
    <scope>NUCLEOTIDE SEQUENCE [LARGE SCALE GENOMIC DNA]</scope>
    <source>
        <strain evidence="9">MV-1</strain>
    </source>
</reference>
<dbReference type="Proteomes" id="UP000095347">
    <property type="component" value="Unassembled WGS sequence"/>
</dbReference>
<feature type="domain" description="Histidine kinase" evidence="6">
    <location>
        <begin position="210"/>
        <end position="448"/>
    </location>
</feature>
<evidence type="ECO:0000256" key="3">
    <source>
        <dbReference type="ARBA" id="ARBA00022553"/>
    </source>
</evidence>
<dbReference type="EMBL" id="MCGG01000052">
    <property type="protein sequence ID" value="OEJ65346.1"/>
    <property type="molecule type" value="Genomic_DNA"/>
</dbReference>
<keyword evidence="8" id="KW-0418">Kinase</keyword>
<dbReference type="Gene3D" id="1.10.287.130">
    <property type="match status" value="1"/>
</dbReference>
<keyword evidence="9" id="KW-1185">Reference proteome</keyword>
<evidence type="ECO:0000313" key="9">
    <source>
        <dbReference type="Proteomes" id="UP000095347"/>
    </source>
</evidence>
<dbReference type="GO" id="GO:0000155">
    <property type="term" value="F:phosphorelay sensor kinase activity"/>
    <property type="evidence" value="ECO:0007669"/>
    <property type="project" value="InterPro"/>
</dbReference>
<dbReference type="Pfam" id="PF08448">
    <property type="entry name" value="PAS_4"/>
    <property type="match status" value="1"/>
</dbReference>
<proteinExistence type="predicted"/>
<dbReference type="PANTHER" id="PTHR43065">
    <property type="entry name" value="SENSOR HISTIDINE KINASE"/>
    <property type="match status" value="1"/>
</dbReference>
<sequence length="474" mass="51545">MGEHPEKLLDHVTEIQALHFDDTQESAWVEVIQKMDEVYSDLIRYEVDLEQKNAALEEAQRFISSVVESVSDILIVCDENGEVQQVNSAMANLIGKQSDTLSGTPLKSLIADGNDDHLSAVLGGWVNNEIRDCEVKFQTAGGVTDIFAINCSARLDHNGKSAGLVLTGRPVGELRRAYEALNLAHRELKQVQQQLIQQEKMASLGRLVAGVAHELNNPISFIYGNIHMLDVYYRRLAEYLKAIHNGLDASKREDLRKTSKIDHVLSDLLSLVEGTLEGAERISDIVSNLRRLSFSSTDEPQIVDLAKVVNTALRWVSKRGRRQEEFTVDIPADLFVSGHEGQIHQIFVNLIENALDATSGLTAPQVSVEGYQAGDSIMVYVRDNGPGLSDDVASKVFEPFFTTKKVGEGTGLGLWISYGIAKDHGGALKVANSPDGGAVFTLRLPCAANRSAGGRSAGGRSVGKQASQDAGVGQ</sequence>
<dbReference type="SMART" id="SM00388">
    <property type="entry name" value="HisKA"/>
    <property type="match status" value="1"/>
</dbReference>
<dbReference type="RefSeq" id="WP_069958805.1">
    <property type="nucleotide sequence ID" value="NZ_MCGG01000052.1"/>
</dbReference>
<feature type="coiled-coil region" evidence="4">
    <location>
        <begin position="174"/>
        <end position="201"/>
    </location>
</feature>
<protein>
    <recommendedName>
        <fullName evidence="2">histidine kinase</fullName>
        <ecNumber evidence="2">2.7.13.3</ecNumber>
    </recommendedName>
</protein>
<keyword evidence="8" id="KW-0808">Transferase</keyword>
<dbReference type="InterPro" id="IPR004358">
    <property type="entry name" value="Sig_transdc_His_kin-like_C"/>
</dbReference>
<dbReference type="InterPro" id="IPR013656">
    <property type="entry name" value="PAS_4"/>
</dbReference>
<evidence type="ECO:0000256" key="2">
    <source>
        <dbReference type="ARBA" id="ARBA00012438"/>
    </source>
</evidence>
<feature type="region of interest" description="Disordered" evidence="5">
    <location>
        <begin position="451"/>
        <end position="474"/>
    </location>
</feature>
<dbReference type="InterPro" id="IPR003661">
    <property type="entry name" value="HisK_dim/P_dom"/>
</dbReference>
<dbReference type="InterPro" id="IPR005467">
    <property type="entry name" value="His_kinase_dom"/>
</dbReference>
<dbReference type="PANTHER" id="PTHR43065:SF42">
    <property type="entry name" value="TWO-COMPONENT SENSOR PPRA"/>
    <property type="match status" value="1"/>
</dbReference>
<dbReference type="Gene3D" id="3.30.565.10">
    <property type="entry name" value="Histidine kinase-like ATPase, C-terminal domain"/>
    <property type="match status" value="1"/>
</dbReference>
<evidence type="ECO:0000259" key="6">
    <source>
        <dbReference type="PROSITE" id="PS50109"/>
    </source>
</evidence>
<dbReference type="Pfam" id="PF00512">
    <property type="entry name" value="HisKA"/>
    <property type="match status" value="1"/>
</dbReference>
<dbReference type="InterPro" id="IPR036097">
    <property type="entry name" value="HisK_dim/P_sf"/>
</dbReference>
<feature type="domain" description="PAS" evidence="7">
    <location>
        <begin position="59"/>
        <end position="129"/>
    </location>
</feature>
<dbReference type="PRINTS" id="PR00344">
    <property type="entry name" value="BCTRLSENSOR"/>
</dbReference>
<dbReference type="NCBIfam" id="TIGR00229">
    <property type="entry name" value="sensory_box"/>
    <property type="match status" value="1"/>
</dbReference>
<keyword evidence="4" id="KW-0175">Coiled coil</keyword>
<dbReference type="Gene3D" id="3.30.450.20">
    <property type="entry name" value="PAS domain"/>
    <property type="match status" value="1"/>
</dbReference>
<evidence type="ECO:0000256" key="5">
    <source>
        <dbReference type="SAM" id="MobiDB-lite"/>
    </source>
</evidence>
<dbReference type="InterPro" id="IPR036890">
    <property type="entry name" value="HATPase_C_sf"/>
</dbReference>